<gene>
    <name evidence="4" type="ORF">ACFQ1E_12220</name>
</gene>
<evidence type="ECO:0000256" key="1">
    <source>
        <dbReference type="SAM" id="MobiDB-lite"/>
    </source>
</evidence>
<dbReference type="InterPro" id="IPR011992">
    <property type="entry name" value="EF-hand-dom_pair"/>
</dbReference>
<reference evidence="5" key="1">
    <citation type="journal article" date="2019" name="Int. J. Syst. Evol. Microbiol.">
        <title>The Global Catalogue of Microorganisms (GCM) 10K type strain sequencing project: providing services to taxonomists for standard genome sequencing and annotation.</title>
        <authorList>
            <consortium name="The Broad Institute Genomics Platform"/>
            <consortium name="The Broad Institute Genome Sequencing Center for Infectious Disease"/>
            <person name="Wu L."/>
            <person name="Ma J."/>
        </authorList>
    </citation>
    <scope>NUCLEOTIDE SEQUENCE [LARGE SCALE GENOMIC DNA]</scope>
    <source>
        <strain evidence="5">CCUG 62982</strain>
    </source>
</reference>
<name>A0ABW3HBV3_9SPHN</name>
<organism evidence="4 5">
    <name type="scientific">Sphingomonas canadensis</name>
    <dbReference type="NCBI Taxonomy" id="1219257"/>
    <lineage>
        <taxon>Bacteria</taxon>
        <taxon>Pseudomonadati</taxon>
        <taxon>Pseudomonadota</taxon>
        <taxon>Alphaproteobacteria</taxon>
        <taxon>Sphingomonadales</taxon>
        <taxon>Sphingomonadaceae</taxon>
        <taxon>Sphingomonas</taxon>
    </lineage>
</organism>
<dbReference type="Proteomes" id="UP001596977">
    <property type="component" value="Unassembled WGS sequence"/>
</dbReference>
<keyword evidence="2" id="KW-0732">Signal</keyword>
<dbReference type="Pfam" id="PF13202">
    <property type="entry name" value="EF-hand_5"/>
    <property type="match status" value="4"/>
</dbReference>
<proteinExistence type="predicted"/>
<feature type="compositionally biased region" description="Basic and acidic residues" evidence="1">
    <location>
        <begin position="75"/>
        <end position="87"/>
    </location>
</feature>
<dbReference type="EMBL" id="JBHTJG010000005">
    <property type="protein sequence ID" value="MFD0947106.1"/>
    <property type="molecule type" value="Genomic_DNA"/>
</dbReference>
<feature type="compositionally biased region" description="Basic and acidic residues" evidence="1">
    <location>
        <begin position="127"/>
        <end position="137"/>
    </location>
</feature>
<dbReference type="InterPro" id="IPR002048">
    <property type="entry name" value="EF_hand_dom"/>
</dbReference>
<sequence>MYKLIAAAALGTAALAGPAAAQDGPPRFDPLAAADANKDGVITKDEMLASVSTRFKAVDSNKDGKLTPAEREAAREAMMGDRGEGRGGRGQRFKRERLDANGDGVVSLAEQQAQAARRFDWVDTNKDGKIDQAERAAARGKMMSMRGKGRHGRHGPPPGPGWGPPPPPEGAAPPPPAGAPDAPEGN</sequence>
<evidence type="ECO:0000313" key="5">
    <source>
        <dbReference type="Proteomes" id="UP001596977"/>
    </source>
</evidence>
<feature type="region of interest" description="Disordered" evidence="1">
    <location>
        <begin position="127"/>
        <end position="186"/>
    </location>
</feature>
<feature type="region of interest" description="Disordered" evidence="1">
    <location>
        <begin position="75"/>
        <end position="98"/>
    </location>
</feature>
<protein>
    <submittedName>
        <fullName evidence="4">EF-hand domain-containing protein</fullName>
    </submittedName>
</protein>
<accession>A0ABW3HBV3</accession>
<keyword evidence="5" id="KW-1185">Reference proteome</keyword>
<evidence type="ECO:0000259" key="3">
    <source>
        <dbReference type="Pfam" id="PF13202"/>
    </source>
</evidence>
<evidence type="ECO:0000256" key="2">
    <source>
        <dbReference type="SAM" id="SignalP"/>
    </source>
</evidence>
<feature type="domain" description="EF-hand" evidence="3">
    <location>
        <begin position="119"/>
        <end position="134"/>
    </location>
</feature>
<dbReference type="RefSeq" id="WP_264944542.1">
    <property type="nucleotide sequence ID" value="NZ_JAPDRA010000005.1"/>
</dbReference>
<feature type="domain" description="EF-hand" evidence="3">
    <location>
        <begin position="33"/>
        <end position="47"/>
    </location>
</feature>
<dbReference type="Gene3D" id="1.10.238.10">
    <property type="entry name" value="EF-hand"/>
    <property type="match status" value="2"/>
</dbReference>
<evidence type="ECO:0000313" key="4">
    <source>
        <dbReference type="EMBL" id="MFD0947106.1"/>
    </source>
</evidence>
<feature type="domain" description="EF-hand" evidence="3">
    <location>
        <begin position="97"/>
        <end position="110"/>
    </location>
</feature>
<feature type="chain" id="PRO_5045143152" evidence="2">
    <location>
        <begin position="22"/>
        <end position="186"/>
    </location>
</feature>
<feature type="signal peptide" evidence="2">
    <location>
        <begin position="1"/>
        <end position="21"/>
    </location>
</feature>
<feature type="domain" description="EF-hand" evidence="3">
    <location>
        <begin position="55"/>
        <end position="70"/>
    </location>
</feature>
<dbReference type="SUPFAM" id="SSF47473">
    <property type="entry name" value="EF-hand"/>
    <property type="match status" value="1"/>
</dbReference>
<feature type="compositionally biased region" description="Pro residues" evidence="1">
    <location>
        <begin position="155"/>
        <end position="178"/>
    </location>
</feature>
<comment type="caution">
    <text evidence="4">The sequence shown here is derived from an EMBL/GenBank/DDBJ whole genome shotgun (WGS) entry which is preliminary data.</text>
</comment>